<comment type="caution">
    <text evidence="3">The sequence shown here is derived from an EMBL/GenBank/DDBJ whole genome shotgun (WGS) entry which is preliminary data.</text>
</comment>
<keyword evidence="4" id="KW-1185">Reference proteome</keyword>
<dbReference type="AlphaFoldDB" id="A0A9W8JWP2"/>
<dbReference type="Proteomes" id="UP001148786">
    <property type="component" value="Unassembled WGS sequence"/>
</dbReference>
<name>A0A9W8JWP2_9AGAR</name>
<evidence type="ECO:0000313" key="3">
    <source>
        <dbReference type="EMBL" id="KAJ3504785.1"/>
    </source>
</evidence>
<dbReference type="EMBL" id="JANKHO010000962">
    <property type="protein sequence ID" value="KAJ3504785.1"/>
    <property type="molecule type" value="Genomic_DNA"/>
</dbReference>
<dbReference type="InterPro" id="IPR025476">
    <property type="entry name" value="Helitron_helicase-like"/>
</dbReference>
<feature type="compositionally biased region" description="Acidic residues" evidence="1">
    <location>
        <begin position="601"/>
        <end position="617"/>
    </location>
</feature>
<sequence>MVSRHVPGSDGYKLMLRNQIRSLVNFYGTPTLFITLNPSDVDNLLVRLFSGEDIDLEDLTRGEDLSSWKRRMHAAWNPVACALFFDFIVSKFISIVLGYGTGKAGLFGKCTAYFGTVEAQGKGTLHLHMLVWLDGHLSPQHLREKMTSSKEYKLKMFKWLETAIKCEFPDVEEDSNSKIQLHHSRRIRHTETGNPHPGVIPQPRIPPAGSDLMEFWAEFNHYLVQLLHEYNWHEHQATCWKNLQHGEPKTDANCRLGMDGHVHEKTELDPDTAAILLCRLHPKISSFNDVVTFLMQCNPEQKHIGSGDHAKRLVTYISDYVTKASLRVHAGMAALCYAIKKVCNRTPDLGISGTDSQCAGAVITAVNSMMGRQEISHPQVMSYLVGGGDHYTSEKFSVLHWGLISRYVDMKCKESFVQHEAEPVHGDGILADVVSNGGVITTSNQVMDYIFRSNLLDFERLNLYDFVSMTRKFWIPRQGPEQPRGSFNGEGHPQQSTHYISVCRSRRVPVLLGPSIPNPNRSDETKELWAQYMLILFKPWRSVNDLKTPQESWSDAFEAYREHLSNFSRKIVANMIVLTECNEARDNFSRQHTSRSSGENAETEETEDTDLSFDDDTLYPTNADPYAFGMFESSDDFQEGNTDEKFGQLGIALGPKVSRNLDMCLPEYPVHDEDSERRVAKQVEEADFDNLAQQATFMKLKRKRAHLQDDCENDGEPQRQRQRTDQRSSPFAERAVLQDGPNEERYKAFCVEMKSTVIAETNLSENAEQLEAFSAVADHFIEGNPEQLLMLVAGVGGTGKSHVIKSLICFFDRVNQQKKILLGPQLA</sequence>
<proteinExistence type="predicted"/>
<evidence type="ECO:0000256" key="1">
    <source>
        <dbReference type="SAM" id="MobiDB-lite"/>
    </source>
</evidence>
<feature type="compositionally biased region" description="Polar residues" evidence="1">
    <location>
        <begin position="590"/>
        <end position="600"/>
    </location>
</feature>
<evidence type="ECO:0000259" key="2">
    <source>
        <dbReference type="Pfam" id="PF14214"/>
    </source>
</evidence>
<dbReference type="Pfam" id="PF14214">
    <property type="entry name" value="Helitron_like_N"/>
    <property type="match status" value="1"/>
</dbReference>
<evidence type="ECO:0000313" key="4">
    <source>
        <dbReference type="Proteomes" id="UP001148786"/>
    </source>
</evidence>
<feature type="region of interest" description="Disordered" evidence="1">
    <location>
        <begin position="587"/>
        <end position="617"/>
    </location>
</feature>
<feature type="compositionally biased region" description="Basic and acidic residues" evidence="1">
    <location>
        <begin position="716"/>
        <end position="726"/>
    </location>
</feature>
<protein>
    <recommendedName>
        <fullName evidence="2">Helitron helicase-like domain-containing protein</fullName>
    </recommendedName>
</protein>
<gene>
    <name evidence="3" type="ORF">NLJ89_g7757</name>
</gene>
<reference evidence="3" key="1">
    <citation type="submission" date="2022-07" db="EMBL/GenBank/DDBJ databases">
        <title>Genome Sequence of Agrocybe chaxingu.</title>
        <authorList>
            <person name="Buettner E."/>
        </authorList>
    </citation>
    <scope>NUCLEOTIDE SEQUENCE</scope>
    <source>
        <strain evidence="3">MP-N11</strain>
    </source>
</reference>
<feature type="region of interest" description="Disordered" evidence="1">
    <location>
        <begin position="706"/>
        <end position="737"/>
    </location>
</feature>
<accession>A0A9W8JWP2</accession>
<dbReference type="OrthoDB" id="3267861at2759"/>
<feature type="domain" description="Helitron helicase-like" evidence="2">
    <location>
        <begin position="2"/>
        <end position="131"/>
    </location>
</feature>
<organism evidence="3 4">
    <name type="scientific">Agrocybe chaxingu</name>
    <dbReference type="NCBI Taxonomy" id="84603"/>
    <lineage>
        <taxon>Eukaryota</taxon>
        <taxon>Fungi</taxon>
        <taxon>Dikarya</taxon>
        <taxon>Basidiomycota</taxon>
        <taxon>Agaricomycotina</taxon>
        <taxon>Agaricomycetes</taxon>
        <taxon>Agaricomycetidae</taxon>
        <taxon>Agaricales</taxon>
        <taxon>Agaricineae</taxon>
        <taxon>Strophariaceae</taxon>
        <taxon>Agrocybe</taxon>
    </lineage>
</organism>